<accession>A0A0F9WNF3</accession>
<proteinExistence type="predicted"/>
<comment type="caution">
    <text evidence="2">The sequence shown here is derived from an EMBL/GenBank/DDBJ whole genome shotgun (WGS) entry which is preliminary data.</text>
</comment>
<name>A0A0F9WNF3_9ZZZZ</name>
<dbReference type="EMBL" id="LAZR01000235">
    <property type="protein sequence ID" value="KKN80193.1"/>
    <property type="molecule type" value="Genomic_DNA"/>
</dbReference>
<feature type="compositionally biased region" description="Basic and acidic residues" evidence="1">
    <location>
        <begin position="15"/>
        <end position="32"/>
    </location>
</feature>
<feature type="region of interest" description="Disordered" evidence="1">
    <location>
        <begin position="1"/>
        <end position="32"/>
    </location>
</feature>
<reference evidence="2" key="1">
    <citation type="journal article" date="2015" name="Nature">
        <title>Complex archaea that bridge the gap between prokaryotes and eukaryotes.</title>
        <authorList>
            <person name="Spang A."/>
            <person name="Saw J.H."/>
            <person name="Jorgensen S.L."/>
            <person name="Zaremba-Niedzwiedzka K."/>
            <person name="Martijn J."/>
            <person name="Lind A.E."/>
            <person name="van Eijk R."/>
            <person name="Schleper C."/>
            <person name="Guy L."/>
            <person name="Ettema T.J."/>
        </authorList>
    </citation>
    <scope>NUCLEOTIDE SEQUENCE</scope>
</reference>
<protein>
    <submittedName>
        <fullName evidence="2">Uncharacterized protein</fullName>
    </submittedName>
</protein>
<evidence type="ECO:0000313" key="2">
    <source>
        <dbReference type="EMBL" id="KKN80193.1"/>
    </source>
</evidence>
<evidence type="ECO:0000256" key="1">
    <source>
        <dbReference type="SAM" id="MobiDB-lite"/>
    </source>
</evidence>
<feature type="compositionally biased region" description="Polar residues" evidence="1">
    <location>
        <begin position="1"/>
        <end position="14"/>
    </location>
</feature>
<gene>
    <name evidence="2" type="ORF">LCGC14_0332750</name>
</gene>
<dbReference type="AlphaFoldDB" id="A0A0F9WNF3"/>
<organism evidence="2">
    <name type="scientific">marine sediment metagenome</name>
    <dbReference type="NCBI Taxonomy" id="412755"/>
    <lineage>
        <taxon>unclassified sequences</taxon>
        <taxon>metagenomes</taxon>
        <taxon>ecological metagenomes</taxon>
    </lineage>
</organism>
<sequence length="32" mass="3454">MQVAGQQKLKQGSFSRDDLRHAASETHGEIGA</sequence>